<gene>
    <name evidence="8" type="ORF">PFL1_03052</name>
</gene>
<dbReference type="GO" id="GO:0012505">
    <property type="term" value="C:endomembrane system"/>
    <property type="evidence" value="ECO:0007669"/>
    <property type="project" value="UniProtKB-SubCell"/>
</dbReference>
<evidence type="ECO:0000256" key="4">
    <source>
        <dbReference type="ARBA" id="ARBA00022989"/>
    </source>
</evidence>
<evidence type="ECO:0000313" key="9">
    <source>
        <dbReference type="Proteomes" id="UP000053664"/>
    </source>
</evidence>
<dbReference type="InterPro" id="IPR008217">
    <property type="entry name" value="Ccc1_fam"/>
</dbReference>
<evidence type="ECO:0000313" key="8">
    <source>
        <dbReference type="EMBL" id="EPQ29297.1"/>
    </source>
</evidence>
<dbReference type="RefSeq" id="XP_007878759.1">
    <property type="nucleotide sequence ID" value="XM_007880568.1"/>
</dbReference>
<dbReference type="OrthoDB" id="73465at2759"/>
<evidence type="ECO:0000256" key="6">
    <source>
        <dbReference type="SAM" id="MobiDB-lite"/>
    </source>
</evidence>
<reference evidence="8 9" key="1">
    <citation type="journal article" date="2013" name="Plant Cell">
        <title>The transition from a phytopathogenic smut ancestor to an anamorphic biocontrol agent deciphered by comparative whole-genome analysis.</title>
        <authorList>
            <person name="Lefebvre F."/>
            <person name="Joly D.L."/>
            <person name="Labbe C."/>
            <person name="Teichmann B."/>
            <person name="Linning R."/>
            <person name="Belzile F."/>
            <person name="Bakkeren G."/>
            <person name="Belanger R.R."/>
        </authorList>
    </citation>
    <scope>NUCLEOTIDE SEQUENCE [LARGE SCALE GENOMIC DNA]</scope>
    <source>
        <strain evidence="8 9">PF-1</strain>
    </source>
</reference>
<keyword evidence="5 7" id="KW-0472">Membrane</keyword>
<dbReference type="Pfam" id="PF01988">
    <property type="entry name" value="VIT1"/>
    <property type="match status" value="1"/>
</dbReference>
<feature type="transmembrane region" description="Helical" evidence="7">
    <location>
        <begin position="433"/>
        <end position="456"/>
    </location>
</feature>
<evidence type="ECO:0000256" key="2">
    <source>
        <dbReference type="ARBA" id="ARBA00007049"/>
    </source>
</evidence>
<name>A0A061H8R4_9BASI</name>
<protein>
    <submittedName>
        <fullName evidence="8">Uncharacterized protein</fullName>
    </submittedName>
</protein>
<dbReference type="GO" id="GO:0005384">
    <property type="term" value="F:manganese ion transmembrane transporter activity"/>
    <property type="evidence" value="ECO:0007669"/>
    <property type="project" value="InterPro"/>
</dbReference>
<evidence type="ECO:0000256" key="7">
    <source>
        <dbReference type="SAM" id="Phobius"/>
    </source>
</evidence>
<organism evidence="8 9">
    <name type="scientific">Pseudozyma flocculosa PF-1</name>
    <dbReference type="NCBI Taxonomy" id="1277687"/>
    <lineage>
        <taxon>Eukaryota</taxon>
        <taxon>Fungi</taxon>
        <taxon>Dikarya</taxon>
        <taxon>Basidiomycota</taxon>
        <taxon>Ustilaginomycotina</taxon>
        <taxon>Ustilaginomycetes</taxon>
        <taxon>Ustilaginales</taxon>
        <taxon>Ustilaginaceae</taxon>
        <taxon>Pseudozyma</taxon>
    </lineage>
</organism>
<feature type="compositionally biased region" description="Polar residues" evidence="6">
    <location>
        <begin position="110"/>
        <end position="127"/>
    </location>
</feature>
<dbReference type="GO" id="GO:0030026">
    <property type="term" value="P:intracellular manganese ion homeostasis"/>
    <property type="evidence" value="ECO:0007669"/>
    <property type="project" value="InterPro"/>
</dbReference>
<comment type="subcellular location">
    <subcellularLocation>
        <location evidence="1">Endomembrane system</location>
        <topology evidence="1">Multi-pass membrane protein</topology>
    </subcellularLocation>
</comment>
<dbReference type="AlphaFoldDB" id="A0A061H8R4"/>
<dbReference type="eggNOG" id="KOG4473">
    <property type="taxonomic scope" value="Eukaryota"/>
</dbReference>
<dbReference type="Proteomes" id="UP000053664">
    <property type="component" value="Unassembled WGS sequence"/>
</dbReference>
<feature type="transmembrane region" description="Helical" evidence="7">
    <location>
        <begin position="402"/>
        <end position="421"/>
    </location>
</feature>
<keyword evidence="3 7" id="KW-0812">Transmembrane</keyword>
<sequence length="464" mass="49255">MPPPSSAEGGRGWIKRDTFVPLRCRFSIAIAIPIFLPHGHHPHILLSSIVRPRSIRSNMPCPPSQKGCANCSCAPAPASASGPTSGAAVSLPRRQGGTTNESTPLLWPTTDGNTAGNASENYQSTERQQGEEPCAVVAQGGAGTVCCRTHQEEERTLIDPDLARDCIVGLSDGLTVPFALTAGLSSVGSSRLVVLAGLAELVSGAISMGIGGFLSAQAELQHFHYHERATQARLLRSCDGEIDRQVEEILTDYGVERDTCRRVARELRRKEDQRVQRRLQVQARKEREKSARRRKVFGVLPLPSSAVGAAPTPTRRRGDEESLAAPSASNTANVDNHDHDEDEDEDEDQVGLTPFLLRVGSGLEPVSTSRLYISALTIGTSYFVGGAIPLLPYVFIPDAAQALLVSIVVTGVILLVFGVVKQRVTGGEGGVRGYLYGALSTLAVGGVAAGASWAIVSALERGGD</sequence>
<feature type="transmembrane region" description="Helical" evidence="7">
    <location>
        <begin position="371"/>
        <end position="396"/>
    </location>
</feature>
<dbReference type="CDD" id="cd02435">
    <property type="entry name" value="CCC1"/>
    <property type="match status" value="1"/>
</dbReference>
<feature type="region of interest" description="Disordered" evidence="6">
    <location>
        <begin position="82"/>
        <end position="130"/>
    </location>
</feature>
<keyword evidence="4 7" id="KW-1133">Transmembrane helix</keyword>
<dbReference type="KEGG" id="pfp:PFL1_03052"/>
<accession>A0A061H8R4</accession>
<dbReference type="EMBL" id="KE361631">
    <property type="protein sequence ID" value="EPQ29297.1"/>
    <property type="molecule type" value="Genomic_DNA"/>
</dbReference>
<feature type="region of interest" description="Disordered" evidence="6">
    <location>
        <begin position="304"/>
        <end position="348"/>
    </location>
</feature>
<comment type="similarity">
    <text evidence="2">Belongs to the CCC1 family.</text>
</comment>
<dbReference type="PANTHER" id="PTHR31851">
    <property type="entry name" value="FE(2+)/MN(2+) TRANSPORTER PCL1"/>
    <property type="match status" value="1"/>
</dbReference>
<evidence type="ECO:0000256" key="3">
    <source>
        <dbReference type="ARBA" id="ARBA00022692"/>
    </source>
</evidence>
<evidence type="ECO:0000256" key="1">
    <source>
        <dbReference type="ARBA" id="ARBA00004127"/>
    </source>
</evidence>
<dbReference type="HOGENOM" id="CLU_038957_0_1_1"/>
<dbReference type="GeneID" id="19317163"/>
<evidence type="ECO:0000256" key="5">
    <source>
        <dbReference type="ARBA" id="ARBA00023136"/>
    </source>
</evidence>
<proteinExistence type="inferred from homology"/>